<keyword evidence="6 8" id="KW-1133">Transmembrane helix</keyword>
<evidence type="ECO:0000256" key="5">
    <source>
        <dbReference type="ARBA" id="ARBA00022692"/>
    </source>
</evidence>
<organism evidence="11 12">
    <name type="scientific">Vigna mungo</name>
    <name type="common">Black gram</name>
    <name type="synonym">Phaseolus mungo</name>
    <dbReference type="NCBI Taxonomy" id="3915"/>
    <lineage>
        <taxon>Eukaryota</taxon>
        <taxon>Viridiplantae</taxon>
        <taxon>Streptophyta</taxon>
        <taxon>Embryophyta</taxon>
        <taxon>Tracheophyta</taxon>
        <taxon>Spermatophyta</taxon>
        <taxon>Magnoliopsida</taxon>
        <taxon>eudicotyledons</taxon>
        <taxon>Gunneridae</taxon>
        <taxon>Pentapetalae</taxon>
        <taxon>rosids</taxon>
        <taxon>fabids</taxon>
        <taxon>Fabales</taxon>
        <taxon>Fabaceae</taxon>
        <taxon>Papilionoideae</taxon>
        <taxon>50 kb inversion clade</taxon>
        <taxon>NPAAA clade</taxon>
        <taxon>indigoferoid/millettioid clade</taxon>
        <taxon>Phaseoleae</taxon>
        <taxon>Vigna</taxon>
    </lineage>
</organism>
<name>A0AAQ3NDJ4_VIGMU</name>
<dbReference type="GO" id="GO:0005886">
    <property type="term" value="C:plasma membrane"/>
    <property type="evidence" value="ECO:0007669"/>
    <property type="project" value="UniProtKB-SubCell"/>
</dbReference>
<comment type="subunit">
    <text evidence="3 8">Homodimer and heterodimers.</text>
</comment>
<reference evidence="11 12" key="1">
    <citation type="journal article" date="2023" name="Life. Sci Alliance">
        <title>Evolutionary insights into 3D genome organization and epigenetic landscape of Vigna mungo.</title>
        <authorList>
            <person name="Junaid A."/>
            <person name="Singh B."/>
            <person name="Bhatia S."/>
        </authorList>
    </citation>
    <scope>NUCLEOTIDE SEQUENCE [LARGE SCALE GENOMIC DNA]</scope>
    <source>
        <strain evidence="11">Urdbean</strain>
    </source>
</reference>
<evidence type="ECO:0000256" key="9">
    <source>
        <dbReference type="SAM" id="MobiDB-lite"/>
    </source>
</evidence>
<comment type="similarity">
    <text evidence="2 8">Belongs to the Casparian strip membrane proteins (CASP) family.</text>
</comment>
<dbReference type="PANTHER" id="PTHR33573:SF47">
    <property type="entry name" value="CASP-LIKE PROTEIN 1U1"/>
    <property type="match status" value="1"/>
</dbReference>
<comment type="subcellular location">
    <subcellularLocation>
        <location evidence="1 8">Cell membrane</location>
        <topology evidence="1 8">Multi-pass membrane protein</topology>
    </subcellularLocation>
</comment>
<keyword evidence="7 8" id="KW-0472">Membrane</keyword>
<feature type="region of interest" description="Disordered" evidence="9">
    <location>
        <begin position="1"/>
        <end position="21"/>
    </location>
</feature>
<feature type="compositionally biased region" description="Low complexity" evidence="9">
    <location>
        <begin position="7"/>
        <end position="21"/>
    </location>
</feature>
<evidence type="ECO:0000256" key="7">
    <source>
        <dbReference type="ARBA" id="ARBA00023136"/>
    </source>
</evidence>
<dbReference type="InterPro" id="IPR006459">
    <property type="entry name" value="CASP/CASPL"/>
</dbReference>
<sequence>MADAKDSSVLNSKSSTSTTISQQQRKTTKILMAQNILRLLPTLLSAASVAITVTNSQTVFIFALRFEAHFYYSPSLKFFVAANSLVAAISFLTLIANCLIKRQPSPKYNFFLLFHDIVMTVVLIGGCAAATSIGYVGQFGEKHVGWQPICDHVTKFCRRNLVSLLLSYFAFIAYFALTILSAYISLFSSSPNKTSQNQPHHTT</sequence>
<dbReference type="Proteomes" id="UP001374535">
    <property type="component" value="Chromosome 6"/>
</dbReference>
<dbReference type="AlphaFoldDB" id="A0AAQ3NDJ4"/>
<evidence type="ECO:0000259" key="10">
    <source>
        <dbReference type="Pfam" id="PF04535"/>
    </source>
</evidence>
<evidence type="ECO:0000256" key="8">
    <source>
        <dbReference type="RuleBase" id="RU361233"/>
    </source>
</evidence>
<evidence type="ECO:0000256" key="4">
    <source>
        <dbReference type="ARBA" id="ARBA00022475"/>
    </source>
</evidence>
<keyword evidence="5 8" id="KW-0812">Transmembrane</keyword>
<dbReference type="NCBIfam" id="TIGR01569">
    <property type="entry name" value="A_tha_TIGR01569"/>
    <property type="match status" value="1"/>
</dbReference>
<proteinExistence type="inferred from homology"/>
<feature type="transmembrane region" description="Helical" evidence="8">
    <location>
        <begin position="78"/>
        <end position="100"/>
    </location>
</feature>
<evidence type="ECO:0000256" key="2">
    <source>
        <dbReference type="ARBA" id="ARBA00007651"/>
    </source>
</evidence>
<feature type="domain" description="Casparian strip membrane protein" evidence="10">
    <location>
        <begin position="30"/>
        <end position="173"/>
    </location>
</feature>
<evidence type="ECO:0000313" key="12">
    <source>
        <dbReference type="Proteomes" id="UP001374535"/>
    </source>
</evidence>
<evidence type="ECO:0000256" key="1">
    <source>
        <dbReference type="ARBA" id="ARBA00004651"/>
    </source>
</evidence>
<feature type="transmembrane region" description="Helical" evidence="8">
    <location>
        <begin position="165"/>
        <end position="186"/>
    </location>
</feature>
<keyword evidence="4 8" id="KW-1003">Cell membrane</keyword>
<accession>A0AAQ3NDJ4</accession>
<feature type="transmembrane region" description="Helical" evidence="8">
    <location>
        <begin position="112"/>
        <end position="136"/>
    </location>
</feature>
<keyword evidence="12" id="KW-1185">Reference proteome</keyword>
<evidence type="ECO:0000313" key="11">
    <source>
        <dbReference type="EMBL" id="WVZ07646.1"/>
    </source>
</evidence>
<evidence type="ECO:0000256" key="6">
    <source>
        <dbReference type="ARBA" id="ARBA00022989"/>
    </source>
</evidence>
<dbReference type="Pfam" id="PF04535">
    <property type="entry name" value="CASP_dom"/>
    <property type="match status" value="1"/>
</dbReference>
<dbReference type="InterPro" id="IPR006702">
    <property type="entry name" value="CASP_dom"/>
</dbReference>
<evidence type="ECO:0000256" key="3">
    <source>
        <dbReference type="ARBA" id="ARBA00011489"/>
    </source>
</evidence>
<gene>
    <name evidence="11" type="ORF">V8G54_020992</name>
</gene>
<feature type="transmembrane region" description="Helical" evidence="8">
    <location>
        <begin position="39"/>
        <end position="66"/>
    </location>
</feature>
<dbReference type="PANTHER" id="PTHR33573">
    <property type="entry name" value="CASP-LIKE PROTEIN 4A4"/>
    <property type="match status" value="1"/>
</dbReference>
<dbReference type="EMBL" id="CP144695">
    <property type="protein sequence ID" value="WVZ07646.1"/>
    <property type="molecule type" value="Genomic_DNA"/>
</dbReference>
<protein>
    <recommendedName>
        <fullName evidence="8">CASP-like protein</fullName>
    </recommendedName>
</protein>